<dbReference type="STRING" id="1231623.Tasa_048_198"/>
<name>A0A0D6MQM0_9PROT</name>
<keyword evidence="2" id="KW-1185">Reference proteome</keyword>
<accession>A0A0D6MQM0</accession>
<comment type="caution">
    <text evidence="1">The sequence shown here is derived from an EMBL/GenBank/DDBJ whole genome shotgun (WGS) entry which is preliminary data.</text>
</comment>
<proteinExistence type="predicted"/>
<gene>
    <name evidence="1" type="ORF">Tasa_048_198</name>
</gene>
<dbReference type="EMBL" id="BALE01000048">
    <property type="protein sequence ID" value="GAN55573.1"/>
    <property type="molecule type" value="Genomic_DNA"/>
</dbReference>
<dbReference type="SUPFAM" id="SSF69279">
    <property type="entry name" value="Phage tail proteins"/>
    <property type="match status" value="1"/>
</dbReference>
<dbReference type="Proteomes" id="UP000032679">
    <property type="component" value="Unassembled WGS sequence"/>
</dbReference>
<organism evidence="1 2">
    <name type="scientific">Tanticharoenia sakaeratensis NBRC 103193</name>
    <dbReference type="NCBI Taxonomy" id="1231623"/>
    <lineage>
        <taxon>Bacteria</taxon>
        <taxon>Pseudomonadati</taxon>
        <taxon>Pseudomonadota</taxon>
        <taxon>Alphaproteobacteria</taxon>
        <taxon>Acetobacterales</taxon>
        <taxon>Acetobacteraceae</taxon>
        <taxon>Tanticharoenia</taxon>
    </lineage>
</organism>
<reference evidence="1 2" key="1">
    <citation type="submission" date="2012-10" db="EMBL/GenBank/DDBJ databases">
        <title>Genome sequencing of Tanticharoenia sakaeratensis NBRC 103193.</title>
        <authorList>
            <person name="Azuma Y."/>
            <person name="Hadano H."/>
            <person name="Hirakawa H."/>
            <person name="Matsushita K."/>
        </authorList>
    </citation>
    <scope>NUCLEOTIDE SEQUENCE [LARGE SCALE GENOMIC DNA]</scope>
    <source>
        <strain evidence="1 2">NBRC 103193</strain>
    </source>
</reference>
<evidence type="ECO:0000313" key="2">
    <source>
        <dbReference type="Proteomes" id="UP000032679"/>
    </source>
</evidence>
<protein>
    <submittedName>
        <fullName evidence="1">Uncharacterized protein</fullName>
    </submittedName>
</protein>
<dbReference type="AlphaFoldDB" id="A0A0D6MQM0"/>
<evidence type="ECO:0000313" key="1">
    <source>
        <dbReference type="EMBL" id="GAN55573.1"/>
    </source>
</evidence>
<sequence>MTASRQFAARLLLAGAEPTAGRIVSFDIDSTRYGRCDTAEIVLAIDKTKLAGGAAWFETLSGDDADIVLQLCDRSARSTSWTTIFHGIVDHVAWSPDDGRLTLECRDYMARLVDMRLQSAWLNLTGAELIAAVVASAFLDASVSMPASMTGQFWQIEHKRSAVFAQHRFQTAFDLASFVAREANCDLYADSKTIVCMPIKDSSDPAAAVIDLSGLTVARSLSRDCQLGQGLVVHVASWDSRQRTATQIYYDGRDYSSQAPSGAGIVHSFRVPGRRLDEVRSIALGKYNRIAAHEVSAHVRLPGQVGFGPRQFVRGVASSGTWASVLSVDAVRSRFSIEHGFVQDATVRSRSGRAG</sequence>